<dbReference type="Gene3D" id="3.40.190.10">
    <property type="entry name" value="Periplasmic binding protein-like II"/>
    <property type="match status" value="2"/>
</dbReference>
<dbReference type="InterPro" id="IPR018528">
    <property type="entry name" value="Preph_deHydtase_CS"/>
</dbReference>
<evidence type="ECO:0000313" key="12">
    <source>
        <dbReference type="Proteomes" id="UP000033140"/>
    </source>
</evidence>
<dbReference type="CDD" id="cd13532">
    <property type="entry name" value="PBP2_PDT_like"/>
    <property type="match status" value="1"/>
</dbReference>
<reference evidence="11 12" key="3">
    <citation type="journal article" date="2015" name="Genome Announc.">
        <title>Draft Genome Sequence of the Archiascomycetous Yeast Saitoella complicata.</title>
        <authorList>
            <person name="Yamauchi K."/>
            <person name="Kondo S."/>
            <person name="Hamamoto M."/>
            <person name="Takahashi Y."/>
            <person name="Ogura Y."/>
            <person name="Hayashi T."/>
            <person name="Nishida H."/>
        </authorList>
    </citation>
    <scope>NUCLEOTIDE SEQUENCE [LARGE SCALE GENOMIC DNA]</scope>
    <source>
        <strain evidence="11 12">NRRL Y-17804</strain>
    </source>
</reference>
<keyword evidence="12" id="KW-1185">Reference proteome</keyword>
<reference evidence="11 12" key="2">
    <citation type="journal article" date="2014" name="J. Gen. Appl. Microbiol.">
        <title>The early diverging ascomycetous budding yeast Saitoella complicata has three histone deacetylases belonging to the Clr6, Hos2, and Rpd3 lineages.</title>
        <authorList>
            <person name="Nishida H."/>
            <person name="Matsumoto T."/>
            <person name="Kondo S."/>
            <person name="Hamamoto M."/>
            <person name="Yoshikawa H."/>
        </authorList>
    </citation>
    <scope>NUCLEOTIDE SEQUENCE [LARGE SCALE GENOMIC DNA]</scope>
    <source>
        <strain evidence="11 12">NRRL Y-17804</strain>
    </source>
</reference>
<evidence type="ECO:0000256" key="7">
    <source>
        <dbReference type="ARBA" id="ARBA00047848"/>
    </source>
</evidence>
<evidence type="ECO:0000256" key="8">
    <source>
        <dbReference type="SAM" id="Coils"/>
    </source>
</evidence>
<sequence>MFGNIIYKTTTVVAGAYLAYTKLAALEARFTAKYGYTGPQEEEKPATPTEEASLALEIPTTPIAPCSIPLPPVTPTEKASSLDLRIPKEDEKHIEACEIIITPPTPTAEDEDYEFRIWGATTKLMELKLADMLADRQARLVDANTELHVLASAPAPAPSPKDEDNSSDSSEESDDDSIGNESVETEITVPDTDESVPPPPLMPIYNNPDYSPLKYHQLWVAQQKEKREKRRVERLREQRLETKKAEMRMSDVTTDGDDDYEIRYLWALIEANTRPAPEEEEEELEEAEEEYKQSAYLLTGYDEAYQNRYEEDMAMNNSEYGIVDDWNPAMEDRFRDALRYREFTDESKISVSALEESSKIGQAPCPPYIAGWRAVTPLPALQDHYEDSAIWHRTEKIFEADGLDCDSLWYGYHAETKRLKEQSEKEMHDVRKGRRAANLRRTGGEENPVLAKMDEGEQMSSLLIIPKHFTPIDQLIPPRSSPHTDLCGMRAPCLAPKFSSSPEIYVGSQTDLDLDLEHEKSSLTTMTQGNGQPTSSPTVAYLAPPGTFTYQAAREVFGASATYVPCTAIPDLFSTIRDPSKGCTHAVIPYENSTNGSVVPTLDLLRDLPLSSSTSSGRLRVVAEKYLRVRHTLLGNGDLKSVRRIYSHAQAFGQCEQFLTKHLKGVERIAVSSTSRAAELAKEEGEETVGIAGEICGDMFGVGVLARDIQDNDDNTTRFLILSPHPASPYPTPAPTQRTLIRVHAPIHALLASLPPSLTIDSIRSRPAKSGGFEYVHFVECVGDGHGEGVEGELGGLEEREGVDVLGVFGDWRGVQVGRGRKGMENGDNGGTRRQIMRKQDMMSICNLMETYTSKPEQWIQSCRSRPLRGGMWESQVARLLLPSDLRLPWFPILRDTLSVILDFHTPYGGAKV</sequence>
<evidence type="ECO:0000313" key="11">
    <source>
        <dbReference type="EMBL" id="GAO47230.1"/>
    </source>
</evidence>
<dbReference type="InterPro" id="IPR001086">
    <property type="entry name" value="Preph_deHydtase"/>
</dbReference>
<organism evidence="11 12">
    <name type="scientific">Saitoella complicata (strain BCRC 22490 / CBS 7301 / JCM 7358 / NBRC 10748 / NRRL Y-17804)</name>
    <dbReference type="NCBI Taxonomy" id="698492"/>
    <lineage>
        <taxon>Eukaryota</taxon>
        <taxon>Fungi</taxon>
        <taxon>Dikarya</taxon>
        <taxon>Ascomycota</taxon>
        <taxon>Taphrinomycotina</taxon>
        <taxon>Taphrinomycotina incertae sedis</taxon>
        <taxon>Saitoella</taxon>
    </lineage>
</organism>
<gene>
    <name evidence="11" type="ORF">G7K_1440-t1</name>
</gene>
<dbReference type="PROSITE" id="PS00857">
    <property type="entry name" value="PREPHENATE_DEHYDR_1"/>
    <property type="match status" value="1"/>
</dbReference>
<dbReference type="PANTHER" id="PTHR21022:SF19">
    <property type="entry name" value="PREPHENATE DEHYDRATASE-RELATED"/>
    <property type="match status" value="1"/>
</dbReference>
<keyword evidence="6" id="KW-0456">Lyase</keyword>
<dbReference type="PROSITE" id="PS51171">
    <property type="entry name" value="PREPHENATE_DEHYDR_3"/>
    <property type="match status" value="1"/>
</dbReference>
<protein>
    <recommendedName>
        <fullName evidence="2">prephenate dehydratase</fullName>
        <ecNumber evidence="2">4.2.1.51</ecNumber>
    </recommendedName>
</protein>
<evidence type="ECO:0000256" key="3">
    <source>
        <dbReference type="ARBA" id="ARBA00022605"/>
    </source>
</evidence>
<dbReference type="STRING" id="698492.A0A0E9NCT7"/>
<evidence type="ECO:0000259" key="10">
    <source>
        <dbReference type="PROSITE" id="PS51171"/>
    </source>
</evidence>
<evidence type="ECO:0000256" key="2">
    <source>
        <dbReference type="ARBA" id="ARBA00013147"/>
    </source>
</evidence>
<dbReference type="GO" id="GO:0009094">
    <property type="term" value="P:L-phenylalanine biosynthetic process"/>
    <property type="evidence" value="ECO:0007669"/>
    <property type="project" value="UniProtKB-KW"/>
</dbReference>
<comment type="catalytic activity">
    <reaction evidence="7">
        <text>prephenate + H(+) = 3-phenylpyruvate + CO2 + H2O</text>
        <dbReference type="Rhea" id="RHEA:21648"/>
        <dbReference type="ChEBI" id="CHEBI:15377"/>
        <dbReference type="ChEBI" id="CHEBI:15378"/>
        <dbReference type="ChEBI" id="CHEBI:16526"/>
        <dbReference type="ChEBI" id="CHEBI:18005"/>
        <dbReference type="ChEBI" id="CHEBI:29934"/>
        <dbReference type="EC" id="4.2.1.51"/>
    </reaction>
</comment>
<dbReference type="Proteomes" id="UP000033140">
    <property type="component" value="Unassembled WGS sequence"/>
</dbReference>
<evidence type="ECO:0000256" key="5">
    <source>
        <dbReference type="ARBA" id="ARBA00023222"/>
    </source>
</evidence>
<comment type="pathway">
    <text evidence="1">Amino-acid biosynthesis; L-phenylalanine biosynthesis; phenylpyruvate from prephenate: step 1/1.</text>
</comment>
<evidence type="ECO:0000256" key="9">
    <source>
        <dbReference type="SAM" id="MobiDB-lite"/>
    </source>
</evidence>
<dbReference type="EC" id="4.2.1.51" evidence="2"/>
<name>A0A0E9NCT7_SAICN</name>
<dbReference type="FunFam" id="3.40.190.10:FF:000034">
    <property type="entry name" value="Chorismate mutase/prephenate dehydratase"/>
    <property type="match status" value="1"/>
</dbReference>
<evidence type="ECO:0000256" key="4">
    <source>
        <dbReference type="ARBA" id="ARBA00023141"/>
    </source>
</evidence>
<dbReference type="PANTHER" id="PTHR21022">
    <property type="entry name" value="PREPHENATE DEHYDRATASE P PROTEIN"/>
    <property type="match status" value="1"/>
</dbReference>
<accession>A0A0E9NCT7</accession>
<feature type="coiled-coil region" evidence="8">
    <location>
        <begin position="218"/>
        <end position="245"/>
    </location>
</feature>
<keyword evidence="3" id="KW-0028">Amino-acid biosynthesis</keyword>
<comment type="caution">
    <text evidence="11">The sequence shown here is derived from an EMBL/GenBank/DDBJ whole genome shotgun (WGS) entry which is preliminary data.</text>
</comment>
<keyword evidence="5" id="KW-0584">Phenylalanine biosynthesis</keyword>
<proteinExistence type="predicted"/>
<evidence type="ECO:0000256" key="6">
    <source>
        <dbReference type="ARBA" id="ARBA00023239"/>
    </source>
</evidence>
<dbReference type="Pfam" id="PF00800">
    <property type="entry name" value="PDT"/>
    <property type="match status" value="1"/>
</dbReference>
<feature type="compositionally biased region" description="Acidic residues" evidence="9">
    <location>
        <begin position="165"/>
        <end position="178"/>
    </location>
</feature>
<dbReference type="EMBL" id="BACD03000008">
    <property type="protein sequence ID" value="GAO47230.1"/>
    <property type="molecule type" value="Genomic_DNA"/>
</dbReference>
<dbReference type="GO" id="GO:0004664">
    <property type="term" value="F:prephenate dehydratase activity"/>
    <property type="evidence" value="ECO:0007669"/>
    <property type="project" value="UniProtKB-EC"/>
</dbReference>
<reference evidence="11 12" key="1">
    <citation type="journal article" date="2011" name="J. Gen. Appl. Microbiol.">
        <title>Draft genome sequencing of the enigmatic yeast Saitoella complicata.</title>
        <authorList>
            <person name="Nishida H."/>
            <person name="Hamamoto M."/>
            <person name="Sugiyama J."/>
        </authorList>
    </citation>
    <scope>NUCLEOTIDE SEQUENCE [LARGE SCALE GENOMIC DNA]</scope>
    <source>
        <strain evidence="11 12">NRRL Y-17804</strain>
    </source>
</reference>
<dbReference type="SUPFAM" id="SSF53850">
    <property type="entry name" value="Periplasmic binding protein-like II"/>
    <property type="match status" value="1"/>
</dbReference>
<dbReference type="AlphaFoldDB" id="A0A0E9NCT7"/>
<keyword evidence="4" id="KW-0057">Aromatic amino acid biosynthesis</keyword>
<evidence type="ECO:0000256" key="1">
    <source>
        <dbReference type="ARBA" id="ARBA00004741"/>
    </source>
</evidence>
<feature type="region of interest" description="Disordered" evidence="9">
    <location>
        <begin position="151"/>
        <end position="199"/>
    </location>
</feature>
<keyword evidence="8" id="KW-0175">Coiled coil</keyword>
<feature type="domain" description="Prephenate dehydratase" evidence="10">
    <location>
        <begin position="538"/>
        <end position="724"/>
    </location>
</feature>
<dbReference type="GO" id="GO:0005737">
    <property type="term" value="C:cytoplasm"/>
    <property type="evidence" value="ECO:0007669"/>
    <property type="project" value="TreeGrafter"/>
</dbReference>